<protein>
    <submittedName>
        <fullName evidence="2">Primosomal protein I</fullName>
    </submittedName>
</protein>
<sequence>MSTIIMSQCWPLQMSATQKAVLISLADNANDEGVCWPSIAKICMRTCLSERAVQNAIKWLASAKIVTVNERTGRSSYFTITPAAYAPPQEVRPAAGAPRTVKEPQQEPTKEPKKSAAAQLDLSGFPEQPSPAVWADFLKHRKAKRAPLTQTAVNLLAKELSLAAGSGWSVDDALAEAMAAGWQSLKAAWLANRRAPPSRHHGLDQRDYGDGSDQTVLVGGL</sequence>
<name>A0A889IQR2_9CAUD</name>
<dbReference type="Gene3D" id="1.10.10.10">
    <property type="entry name" value="Winged helix-like DNA-binding domain superfamily/Winged helix DNA-binding domain"/>
    <property type="match status" value="1"/>
</dbReference>
<proteinExistence type="predicted"/>
<feature type="region of interest" description="Disordered" evidence="1">
    <location>
        <begin position="196"/>
        <end position="221"/>
    </location>
</feature>
<dbReference type="Pfam" id="PF13730">
    <property type="entry name" value="HTH_36"/>
    <property type="match status" value="1"/>
</dbReference>
<evidence type="ECO:0000256" key="1">
    <source>
        <dbReference type="SAM" id="MobiDB-lite"/>
    </source>
</evidence>
<dbReference type="KEGG" id="vg:77947898"/>
<dbReference type="Proteomes" id="UP000610026">
    <property type="component" value="Segment"/>
</dbReference>
<evidence type="ECO:0000313" key="2">
    <source>
        <dbReference type="EMBL" id="QRE00631.1"/>
    </source>
</evidence>
<keyword evidence="3" id="KW-1185">Reference proteome</keyword>
<feature type="compositionally biased region" description="Basic and acidic residues" evidence="1">
    <location>
        <begin position="100"/>
        <end position="114"/>
    </location>
</feature>
<dbReference type="EMBL" id="MW460249">
    <property type="protein sequence ID" value="QRE00631.1"/>
    <property type="molecule type" value="Genomic_DNA"/>
</dbReference>
<evidence type="ECO:0000313" key="3">
    <source>
        <dbReference type="Proteomes" id="UP000610026"/>
    </source>
</evidence>
<dbReference type="InterPro" id="IPR036388">
    <property type="entry name" value="WH-like_DNA-bd_sf"/>
</dbReference>
<organism evidence="2 3">
    <name type="scientific">Pseudomonas phage Itty13</name>
    <dbReference type="NCBI Taxonomy" id="2805750"/>
    <lineage>
        <taxon>Viruses</taxon>
        <taxon>Duplodnaviria</taxon>
        <taxon>Heunggongvirae</taxon>
        <taxon>Uroviricota</taxon>
        <taxon>Caudoviricetes</taxon>
        <taxon>Ittyvirus</taxon>
        <taxon>Ittyvirus itty13</taxon>
    </lineage>
</organism>
<accession>A0A889IQR2</accession>
<feature type="region of interest" description="Disordered" evidence="1">
    <location>
        <begin position="89"/>
        <end position="118"/>
    </location>
</feature>
<dbReference type="GeneID" id="77947898"/>
<reference evidence="2" key="1">
    <citation type="submission" date="2021-01" db="EMBL/GenBank/DDBJ databases">
        <authorList>
            <person name="Ben Porat S."/>
            <person name="Alkalay-Oren S."/>
            <person name="Coppenhagen-Glazer S."/>
            <person name="Hazan R."/>
        </authorList>
    </citation>
    <scope>NUCLEOTIDE SEQUENCE</scope>
</reference>
<dbReference type="RefSeq" id="YP_010671644.1">
    <property type="nucleotide sequence ID" value="NC_070969.1"/>
</dbReference>